<gene>
    <name evidence="1" type="ORF">Pyn_09306</name>
</gene>
<sequence>MFVTRQRWSCGQRCQRDAAEFTKLGSDTAGLFKMKLEISAGWSIVAGLSWKVRPGFVRMGHDRLFWFGAVGWSE</sequence>
<reference evidence="1 2" key="1">
    <citation type="submission" date="2018-02" db="EMBL/GenBank/DDBJ databases">
        <title>Draft genome of wild Prunus yedoensis var. nudiflora.</title>
        <authorList>
            <person name="Baek S."/>
            <person name="Kim J.-H."/>
            <person name="Choi K."/>
            <person name="Kim G.-B."/>
            <person name="Cho A."/>
            <person name="Jang H."/>
            <person name="Shin C.-H."/>
            <person name="Yu H.-J."/>
            <person name="Mun J.-H."/>
        </authorList>
    </citation>
    <scope>NUCLEOTIDE SEQUENCE [LARGE SCALE GENOMIC DNA]</scope>
    <source>
        <strain evidence="2">cv. Jeju island</strain>
        <tissue evidence="1">Leaf</tissue>
    </source>
</reference>
<evidence type="ECO:0000313" key="2">
    <source>
        <dbReference type="Proteomes" id="UP000250321"/>
    </source>
</evidence>
<dbReference type="Proteomes" id="UP000250321">
    <property type="component" value="Unassembled WGS sequence"/>
</dbReference>
<dbReference type="EMBL" id="PJQY01001403">
    <property type="protein sequence ID" value="PQQ02802.1"/>
    <property type="molecule type" value="Genomic_DNA"/>
</dbReference>
<protein>
    <submittedName>
        <fullName evidence="1">Uncharacterized protein</fullName>
    </submittedName>
</protein>
<name>A0A314Y6Q6_PRUYE</name>
<organism evidence="1 2">
    <name type="scientific">Prunus yedoensis var. nudiflora</name>
    <dbReference type="NCBI Taxonomy" id="2094558"/>
    <lineage>
        <taxon>Eukaryota</taxon>
        <taxon>Viridiplantae</taxon>
        <taxon>Streptophyta</taxon>
        <taxon>Embryophyta</taxon>
        <taxon>Tracheophyta</taxon>
        <taxon>Spermatophyta</taxon>
        <taxon>Magnoliopsida</taxon>
        <taxon>eudicotyledons</taxon>
        <taxon>Gunneridae</taxon>
        <taxon>Pentapetalae</taxon>
        <taxon>rosids</taxon>
        <taxon>fabids</taxon>
        <taxon>Rosales</taxon>
        <taxon>Rosaceae</taxon>
        <taxon>Amygdaloideae</taxon>
        <taxon>Amygdaleae</taxon>
        <taxon>Prunus</taxon>
    </lineage>
</organism>
<accession>A0A314Y6Q6</accession>
<comment type="caution">
    <text evidence="1">The sequence shown here is derived from an EMBL/GenBank/DDBJ whole genome shotgun (WGS) entry which is preliminary data.</text>
</comment>
<dbReference type="AlphaFoldDB" id="A0A314Y6Q6"/>
<keyword evidence="2" id="KW-1185">Reference proteome</keyword>
<evidence type="ECO:0000313" key="1">
    <source>
        <dbReference type="EMBL" id="PQQ02802.1"/>
    </source>
</evidence>
<proteinExistence type="predicted"/>